<evidence type="ECO:0000313" key="10">
    <source>
        <dbReference type="Proteomes" id="UP000094112"/>
    </source>
</evidence>
<evidence type="ECO:0000256" key="1">
    <source>
        <dbReference type="ARBA" id="ARBA00008645"/>
    </source>
</evidence>
<evidence type="ECO:0000256" key="5">
    <source>
        <dbReference type="ARBA" id="ARBA00022801"/>
    </source>
</evidence>
<evidence type="ECO:0000256" key="2">
    <source>
        <dbReference type="ARBA" id="ARBA00013111"/>
    </source>
</evidence>
<reference evidence="9 10" key="1">
    <citation type="journal article" date="2016" name="Proc. Natl. Acad. Sci. U.S.A.">
        <title>Comparative genomics of biotechnologically important yeasts.</title>
        <authorList>
            <person name="Riley R."/>
            <person name="Haridas S."/>
            <person name="Wolfe K.H."/>
            <person name="Lopes M.R."/>
            <person name="Hittinger C.T."/>
            <person name="Goeker M."/>
            <person name="Salamov A.A."/>
            <person name="Wisecaver J.H."/>
            <person name="Long T.M."/>
            <person name="Calvey C.H."/>
            <person name="Aerts A.L."/>
            <person name="Barry K.W."/>
            <person name="Choi C."/>
            <person name="Clum A."/>
            <person name="Coughlan A.Y."/>
            <person name="Deshpande S."/>
            <person name="Douglass A.P."/>
            <person name="Hanson S.J."/>
            <person name="Klenk H.-P."/>
            <person name="LaButti K.M."/>
            <person name="Lapidus A."/>
            <person name="Lindquist E.A."/>
            <person name="Lipzen A.M."/>
            <person name="Meier-Kolthoff J.P."/>
            <person name="Ohm R.A."/>
            <person name="Otillar R.P."/>
            <person name="Pangilinan J.L."/>
            <person name="Peng Y."/>
            <person name="Rokas A."/>
            <person name="Rosa C.A."/>
            <person name="Scheuner C."/>
            <person name="Sibirny A.A."/>
            <person name="Slot J.C."/>
            <person name="Stielow J.B."/>
            <person name="Sun H."/>
            <person name="Kurtzman C.P."/>
            <person name="Blackwell M."/>
            <person name="Grigoriev I.V."/>
            <person name="Jeffries T.W."/>
        </authorList>
    </citation>
    <scope>NUCLEOTIDE SEQUENCE [LARGE SCALE GENOMIC DNA]</scope>
    <source>
        <strain evidence="10">ATCC 58044 / CBS 1984 / NCYC 433 / NRRL Y-366-8</strain>
    </source>
</reference>
<feature type="active site" evidence="7">
    <location>
        <position position="122"/>
    </location>
</feature>
<dbReference type="GO" id="GO:0005763">
    <property type="term" value="C:mitochondrial small ribosomal subunit"/>
    <property type="evidence" value="ECO:0007669"/>
    <property type="project" value="EnsemblFungi"/>
</dbReference>
<evidence type="ECO:0000259" key="8">
    <source>
        <dbReference type="Pfam" id="PF00561"/>
    </source>
</evidence>
<keyword evidence="4" id="KW-0719">Serine esterase</keyword>
<proteinExistence type="inferred from homology"/>
<dbReference type="RefSeq" id="XP_019037947.1">
    <property type="nucleotide sequence ID" value="XM_019181843.1"/>
</dbReference>
<protein>
    <recommendedName>
        <fullName evidence="3">Protein phosphatase methylesterase 1</fullName>
        <ecNumber evidence="2">3.1.1.89</ecNumber>
    </recommendedName>
</protein>
<dbReference type="Proteomes" id="UP000094112">
    <property type="component" value="Unassembled WGS sequence"/>
</dbReference>
<keyword evidence="5" id="KW-0378">Hydrolase</keyword>
<dbReference type="GeneID" id="30199089"/>
<comment type="similarity">
    <text evidence="1">Belongs to the AB hydrolase superfamily.</text>
</comment>
<evidence type="ECO:0000256" key="7">
    <source>
        <dbReference type="PIRSR" id="PIRSR022950-1"/>
    </source>
</evidence>
<dbReference type="PANTHER" id="PTHR14189">
    <property type="entry name" value="PROTEIN PHOSPHATASE METHYLESTERASE-1 RELATED"/>
    <property type="match status" value="1"/>
</dbReference>
<feature type="active site" evidence="7">
    <location>
        <position position="147"/>
    </location>
</feature>
<name>A0A1E3P0F0_WICAA</name>
<sequence length="310" mass="35164">WSDYFELNEIFTNEVGDEFNTYYTPPKDTESPVFVFHHGAGSSSLTFALLCKSIREEMSKADDCSKVAGVFAFDIRGHGQTKIKSNPNDFSLKSFTNDLIFVIRELVKRNDLKNSLLMFGHSLGGAILTNAITQIRDLDIKGLGMFDIVEDTAIHALDSMGIYLQNLPRNFDTISDAIDWHMKSGHVRNKESALISVPSYFYKDSESGTYKWIADLNKTSNFWHDWFIGLSKNFVNAPTSKLLILAGTDNLDKELMIGQMQGKYQLVVFQDSGHFIQEDAPTKTAITIIDFWKRNDRKQVVIKSTWGTKK</sequence>
<dbReference type="PIRSF" id="PIRSF022950">
    <property type="entry name" value="PPase_methylesterase_euk"/>
    <property type="match status" value="1"/>
</dbReference>
<dbReference type="GO" id="GO:0051723">
    <property type="term" value="F:protein methylesterase activity"/>
    <property type="evidence" value="ECO:0007669"/>
    <property type="project" value="UniProtKB-EC"/>
</dbReference>
<dbReference type="PANTHER" id="PTHR14189:SF0">
    <property type="entry name" value="PROTEIN PHOSPHATASE METHYLESTERASE 1"/>
    <property type="match status" value="1"/>
</dbReference>
<dbReference type="SUPFAM" id="SSF53474">
    <property type="entry name" value="alpha/beta-Hydrolases"/>
    <property type="match status" value="1"/>
</dbReference>
<feature type="non-terminal residue" evidence="9">
    <location>
        <position position="1"/>
    </location>
</feature>
<dbReference type="Gene3D" id="3.40.50.1820">
    <property type="entry name" value="alpha/beta hydrolase"/>
    <property type="match status" value="1"/>
</dbReference>
<evidence type="ECO:0000313" key="9">
    <source>
        <dbReference type="EMBL" id="ODQ58740.1"/>
    </source>
</evidence>
<evidence type="ECO:0000256" key="3">
    <source>
        <dbReference type="ARBA" id="ARBA00020672"/>
    </source>
</evidence>
<dbReference type="STRING" id="683960.A0A1E3P0F0"/>
<keyword evidence="10" id="KW-1185">Reference proteome</keyword>
<evidence type="ECO:0000256" key="6">
    <source>
        <dbReference type="ARBA" id="ARBA00049203"/>
    </source>
</evidence>
<dbReference type="EC" id="3.1.1.89" evidence="2"/>
<dbReference type="EMBL" id="KV454211">
    <property type="protein sequence ID" value="ODQ58740.1"/>
    <property type="molecule type" value="Genomic_DNA"/>
</dbReference>
<dbReference type="AlphaFoldDB" id="A0A1E3P0F0"/>
<feature type="active site" evidence="7">
    <location>
        <position position="274"/>
    </location>
</feature>
<evidence type="ECO:0000256" key="4">
    <source>
        <dbReference type="ARBA" id="ARBA00022487"/>
    </source>
</evidence>
<accession>A0A1E3P0F0</accession>
<feature type="domain" description="AB hydrolase-1" evidence="8">
    <location>
        <begin position="32"/>
        <end position="281"/>
    </location>
</feature>
<dbReference type="OrthoDB" id="194865at2759"/>
<organism evidence="9 10">
    <name type="scientific">Wickerhamomyces anomalus (strain ATCC 58044 / CBS 1984 / NCYC 433 / NRRL Y-366-8)</name>
    <name type="common">Yeast</name>
    <name type="synonym">Hansenula anomala</name>
    <dbReference type="NCBI Taxonomy" id="683960"/>
    <lineage>
        <taxon>Eukaryota</taxon>
        <taxon>Fungi</taxon>
        <taxon>Dikarya</taxon>
        <taxon>Ascomycota</taxon>
        <taxon>Saccharomycotina</taxon>
        <taxon>Saccharomycetes</taxon>
        <taxon>Phaffomycetales</taxon>
        <taxon>Wickerhamomycetaceae</taxon>
        <taxon>Wickerhamomyces</taxon>
    </lineage>
</organism>
<comment type="catalytic activity">
    <reaction evidence="6">
        <text>[phosphatase 2A protein]-C-terminal L-leucine methyl ester + H2O = [phosphatase 2A protein]-C-terminal L-leucine + methanol + H(+)</text>
        <dbReference type="Rhea" id="RHEA:48548"/>
        <dbReference type="Rhea" id="RHEA-COMP:12134"/>
        <dbReference type="Rhea" id="RHEA-COMP:12135"/>
        <dbReference type="ChEBI" id="CHEBI:15377"/>
        <dbReference type="ChEBI" id="CHEBI:15378"/>
        <dbReference type="ChEBI" id="CHEBI:17790"/>
        <dbReference type="ChEBI" id="CHEBI:90516"/>
        <dbReference type="ChEBI" id="CHEBI:90517"/>
        <dbReference type="EC" id="3.1.1.89"/>
    </reaction>
</comment>
<dbReference type="InterPro" id="IPR016812">
    <property type="entry name" value="PPase_methylesterase_euk"/>
</dbReference>
<gene>
    <name evidence="9" type="ORF">WICANDRAFT_31516</name>
</gene>
<dbReference type="Pfam" id="PF00561">
    <property type="entry name" value="Abhydrolase_1"/>
    <property type="match status" value="1"/>
</dbReference>
<dbReference type="InterPro" id="IPR029058">
    <property type="entry name" value="AB_hydrolase_fold"/>
</dbReference>
<dbReference type="InterPro" id="IPR000073">
    <property type="entry name" value="AB_hydrolase_1"/>
</dbReference>